<organism evidence="1 2">
    <name type="scientific">Tanacetum coccineum</name>
    <dbReference type="NCBI Taxonomy" id="301880"/>
    <lineage>
        <taxon>Eukaryota</taxon>
        <taxon>Viridiplantae</taxon>
        <taxon>Streptophyta</taxon>
        <taxon>Embryophyta</taxon>
        <taxon>Tracheophyta</taxon>
        <taxon>Spermatophyta</taxon>
        <taxon>Magnoliopsida</taxon>
        <taxon>eudicotyledons</taxon>
        <taxon>Gunneridae</taxon>
        <taxon>Pentapetalae</taxon>
        <taxon>asterids</taxon>
        <taxon>campanulids</taxon>
        <taxon>Asterales</taxon>
        <taxon>Asteraceae</taxon>
        <taxon>Asteroideae</taxon>
        <taxon>Anthemideae</taxon>
        <taxon>Anthemidinae</taxon>
        <taxon>Tanacetum</taxon>
    </lineage>
</organism>
<reference evidence="1" key="2">
    <citation type="submission" date="2022-01" db="EMBL/GenBank/DDBJ databases">
        <authorList>
            <person name="Yamashiro T."/>
            <person name="Shiraishi A."/>
            <person name="Satake H."/>
            <person name="Nakayama K."/>
        </authorList>
    </citation>
    <scope>NUCLEOTIDE SEQUENCE</scope>
</reference>
<name>A0ABQ5D1L7_9ASTR</name>
<protein>
    <submittedName>
        <fullName evidence="1">Uncharacterized protein</fullName>
    </submittedName>
</protein>
<dbReference type="Proteomes" id="UP001151760">
    <property type="component" value="Unassembled WGS sequence"/>
</dbReference>
<evidence type="ECO:0000313" key="1">
    <source>
        <dbReference type="EMBL" id="GJT32403.1"/>
    </source>
</evidence>
<sequence length="104" mass="12186">MANDIAFKLKMLYQVNHEADREMEISIFVANIIKEMIKNGKGRQTIIESLDKVEASYLSNKSKALLIKVREEELKSLSHPMEIIKDISKHLNLKHIFYEHMKNM</sequence>
<comment type="caution">
    <text evidence="1">The sequence shown here is derived from an EMBL/GenBank/DDBJ whole genome shotgun (WGS) entry which is preliminary data.</text>
</comment>
<dbReference type="EMBL" id="BQNB010014790">
    <property type="protein sequence ID" value="GJT32403.1"/>
    <property type="molecule type" value="Genomic_DNA"/>
</dbReference>
<evidence type="ECO:0000313" key="2">
    <source>
        <dbReference type="Proteomes" id="UP001151760"/>
    </source>
</evidence>
<keyword evidence="2" id="KW-1185">Reference proteome</keyword>
<reference evidence="1" key="1">
    <citation type="journal article" date="2022" name="Int. J. Mol. Sci.">
        <title>Draft Genome of Tanacetum Coccineum: Genomic Comparison of Closely Related Tanacetum-Family Plants.</title>
        <authorList>
            <person name="Yamashiro T."/>
            <person name="Shiraishi A."/>
            <person name="Nakayama K."/>
            <person name="Satake H."/>
        </authorList>
    </citation>
    <scope>NUCLEOTIDE SEQUENCE</scope>
</reference>
<proteinExistence type="predicted"/>
<accession>A0ABQ5D1L7</accession>
<gene>
    <name evidence="1" type="ORF">Tco_0922822</name>
</gene>